<evidence type="ECO:0000313" key="3">
    <source>
        <dbReference type="Proteomes" id="UP000076154"/>
    </source>
</evidence>
<reference evidence="2" key="1">
    <citation type="submission" date="2018-04" db="EMBL/GenBank/DDBJ databases">
        <title>Whole genome sequencing of Hypsizygus marmoreus.</title>
        <authorList>
            <person name="Choi I.-G."/>
            <person name="Min B."/>
            <person name="Kim J.-G."/>
            <person name="Kim S."/>
            <person name="Oh Y.-L."/>
            <person name="Kong W.-S."/>
            <person name="Park H."/>
            <person name="Jeong J."/>
            <person name="Song E.-S."/>
        </authorList>
    </citation>
    <scope>NUCLEOTIDE SEQUENCE [LARGE SCALE GENOMIC DNA]</scope>
    <source>
        <strain evidence="2">51987-8</strain>
    </source>
</reference>
<dbReference type="EMBL" id="LUEZ02000012">
    <property type="protein sequence ID" value="RDB28334.1"/>
    <property type="molecule type" value="Genomic_DNA"/>
</dbReference>
<accession>A0A369K963</accession>
<protein>
    <submittedName>
        <fullName evidence="2">Uncharacterized protein</fullName>
    </submittedName>
</protein>
<dbReference type="InParanoid" id="A0A369K963"/>
<evidence type="ECO:0000256" key="1">
    <source>
        <dbReference type="SAM" id="MobiDB-lite"/>
    </source>
</evidence>
<organism evidence="2 3">
    <name type="scientific">Hypsizygus marmoreus</name>
    <name type="common">White beech mushroom</name>
    <name type="synonym">Agaricus marmoreus</name>
    <dbReference type="NCBI Taxonomy" id="39966"/>
    <lineage>
        <taxon>Eukaryota</taxon>
        <taxon>Fungi</taxon>
        <taxon>Dikarya</taxon>
        <taxon>Basidiomycota</taxon>
        <taxon>Agaricomycotina</taxon>
        <taxon>Agaricomycetes</taxon>
        <taxon>Agaricomycetidae</taxon>
        <taxon>Agaricales</taxon>
        <taxon>Tricholomatineae</taxon>
        <taxon>Lyophyllaceae</taxon>
        <taxon>Hypsizygus</taxon>
    </lineage>
</organism>
<comment type="caution">
    <text evidence="2">The sequence shown here is derived from an EMBL/GenBank/DDBJ whole genome shotgun (WGS) entry which is preliminary data.</text>
</comment>
<feature type="region of interest" description="Disordered" evidence="1">
    <location>
        <begin position="1"/>
        <end position="23"/>
    </location>
</feature>
<keyword evidence="3" id="KW-1185">Reference proteome</keyword>
<feature type="compositionally biased region" description="Pro residues" evidence="1">
    <location>
        <begin position="11"/>
        <end position="22"/>
    </location>
</feature>
<name>A0A369K963_HYPMA</name>
<gene>
    <name evidence="2" type="ORF">Hypma_001524</name>
</gene>
<dbReference type="AlphaFoldDB" id="A0A369K963"/>
<dbReference type="Proteomes" id="UP000076154">
    <property type="component" value="Unassembled WGS sequence"/>
</dbReference>
<evidence type="ECO:0000313" key="2">
    <source>
        <dbReference type="EMBL" id="RDB28334.1"/>
    </source>
</evidence>
<proteinExistence type="predicted"/>
<sequence>MTEKAACIRPISPPAAGQPPNLPAEHWNDNEAKMVALPDAMTEAVHATYSLNQSPKDLHSATTNATSMFADGSLYLARISDAMVKAARMPRASVVKPPGVNEKVQFPSKGVWRDV</sequence>